<protein>
    <submittedName>
        <fullName evidence="3">Relaxase/mobilization nuclease domain-containing protein</fullName>
    </submittedName>
</protein>
<dbReference type="Proteomes" id="UP001185659">
    <property type="component" value="Unassembled WGS sequence"/>
</dbReference>
<evidence type="ECO:0000259" key="2">
    <source>
        <dbReference type="Pfam" id="PF03432"/>
    </source>
</evidence>
<dbReference type="InterPro" id="IPR005094">
    <property type="entry name" value="Endonuclease_MobA/VirD2"/>
</dbReference>
<feature type="domain" description="MobA/VirD2-like nuclease" evidence="2">
    <location>
        <begin position="36"/>
        <end position="163"/>
    </location>
</feature>
<feature type="compositionally biased region" description="Basic and acidic residues" evidence="1">
    <location>
        <begin position="380"/>
        <end position="411"/>
    </location>
</feature>
<sequence>MVPKVAARGTSFKGAGAYYLHDKKARSAARVAFTHTENLPTDNAEQALKCMAYTALHQDALKRANGSAATGRKLAKPVYTYSLSWAPDETPTQEQMIAAARETLEALGLSDHEVLMVAHNDEPHPHIHLIVNRVHPETGKAAVLSNDHLGLSRWAEDYERRNGKIRCEERVKNNAARRRGMFVKDRRSLDPAAFHRWRREQGKKAYAARRASSENLAAFHKGQRQALGDERKRIWRQYRQDMAARRREVRTLNKPQWAALFRSQREELKALNEAQKTAWTRLLYHLKNRQGPAGKDGVKNALRAVFGQDNPHGVLARKHQAERKALARAVSRQTRKALQELDRDFQAVLRRHENERTDLERRHKKERTSLAWDHSAQSQERARKIREGSDEKEYLGEKGEAMRSAFMERVKARAKQTKKRREEERKKDRDGGRERDR</sequence>
<proteinExistence type="predicted"/>
<feature type="region of interest" description="Disordered" evidence="1">
    <location>
        <begin position="356"/>
        <end position="437"/>
    </location>
</feature>
<comment type="caution">
    <text evidence="3">The sequence shown here is derived from an EMBL/GenBank/DDBJ whole genome shotgun (WGS) entry which is preliminary data.</text>
</comment>
<dbReference type="Pfam" id="PF03432">
    <property type="entry name" value="Relaxase"/>
    <property type="match status" value="1"/>
</dbReference>
<accession>A0ABU4AHB6</accession>
<keyword evidence="4" id="KW-1185">Reference proteome</keyword>
<name>A0ABU4AHB6_9HYPH</name>
<dbReference type="RefSeq" id="WP_317560620.1">
    <property type="nucleotide sequence ID" value="NZ_JAWLIP010000001.1"/>
</dbReference>
<organism evidence="3 4">
    <name type="scientific">Nitratireductor aquimarinus</name>
    <dbReference type="NCBI Taxonomy" id="889300"/>
    <lineage>
        <taxon>Bacteria</taxon>
        <taxon>Pseudomonadati</taxon>
        <taxon>Pseudomonadota</taxon>
        <taxon>Alphaproteobacteria</taxon>
        <taxon>Hyphomicrobiales</taxon>
        <taxon>Phyllobacteriaceae</taxon>
        <taxon>Nitratireductor</taxon>
    </lineage>
</organism>
<dbReference type="EMBL" id="JAWLIP010000001">
    <property type="protein sequence ID" value="MDV6225633.1"/>
    <property type="molecule type" value="Genomic_DNA"/>
</dbReference>
<reference evidence="3 4" key="1">
    <citation type="submission" date="2023-10" db="EMBL/GenBank/DDBJ databases">
        <authorList>
            <person name="Venkata Ramana C."/>
            <person name="Sasikala C."/>
            <person name="Dhurka M."/>
        </authorList>
    </citation>
    <scope>NUCLEOTIDE SEQUENCE [LARGE SCALE GENOMIC DNA]</scope>
    <source>
        <strain evidence="3 4">KCTC 32151</strain>
    </source>
</reference>
<gene>
    <name evidence="3" type="ORF">R2G56_04980</name>
</gene>
<feature type="compositionally biased region" description="Basic and acidic residues" evidence="1">
    <location>
        <begin position="420"/>
        <end position="437"/>
    </location>
</feature>
<evidence type="ECO:0000256" key="1">
    <source>
        <dbReference type="SAM" id="MobiDB-lite"/>
    </source>
</evidence>
<dbReference type="Gene3D" id="3.30.930.30">
    <property type="match status" value="1"/>
</dbReference>
<evidence type="ECO:0000313" key="4">
    <source>
        <dbReference type="Proteomes" id="UP001185659"/>
    </source>
</evidence>
<evidence type="ECO:0000313" key="3">
    <source>
        <dbReference type="EMBL" id="MDV6225633.1"/>
    </source>
</evidence>